<evidence type="ECO:0000313" key="1">
    <source>
        <dbReference type="EMBL" id="OXM48893.1"/>
    </source>
</evidence>
<dbReference type="OrthoDB" id="3666466at2"/>
<dbReference type="InterPro" id="IPR011989">
    <property type="entry name" value="ARM-like"/>
</dbReference>
<protein>
    <recommendedName>
        <fullName evidence="3">Leucine rich repeat variant</fullName>
    </recommendedName>
</protein>
<accession>A0A229RQG4</accession>
<evidence type="ECO:0008006" key="3">
    <source>
        <dbReference type="Google" id="ProtNLM"/>
    </source>
</evidence>
<dbReference type="RefSeq" id="WP_020636033.1">
    <property type="nucleotide sequence ID" value="NZ_KB913032.1"/>
</dbReference>
<organism evidence="1 2">
    <name type="scientific">Amycolatopsis alba DSM 44262</name>
    <dbReference type="NCBI Taxonomy" id="1125972"/>
    <lineage>
        <taxon>Bacteria</taxon>
        <taxon>Bacillati</taxon>
        <taxon>Actinomycetota</taxon>
        <taxon>Actinomycetes</taxon>
        <taxon>Pseudonocardiales</taxon>
        <taxon>Pseudonocardiaceae</taxon>
        <taxon>Amycolatopsis</taxon>
    </lineage>
</organism>
<dbReference type="SUPFAM" id="SSF48371">
    <property type="entry name" value="ARM repeat"/>
    <property type="match status" value="1"/>
</dbReference>
<dbReference type="EMBL" id="NMQU01000057">
    <property type="protein sequence ID" value="OXM48893.1"/>
    <property type="molecule type" value="Genomic_DNA"/>
</dbReference>
<dbReference type="AlphaFoldDB" id="A0A229RQG4"/>
<reference evidence="1 2" key="1">
    <citation type="submission" date="2017-07" db="EMBL/GenBank/DDBJ databases">
        <title>Amycolatopsis alba DSM 44262 Genome sequencing and assembly.</title>
        <authorList>
            <person name="Kaur N."/>
            <person name="Mayilraj S."/>
        </authorList>
    </citation>
    <scope>NUCLEOTIDE SEQUENCE [LARGE SCALE GENOMIC DNA]</scope>
    <source>
        <strain evidence="1 2">DSM 44262</strain>
    </source>
</reference>
<sequence>MDERTRDIVLGLTANPALPDHLRTRLPAQPAVPPRDTTWHVDSDIEQAADPATSPNDVTALLDHDNMAIRWTLAERPDLPRDVQQRLAADHIPGVRAGLAGNPVVVKPILRQLANDESADVRGGVAHNPSVPLDVLMLVVESTRIGPVRLPRVMAATDEELRLLAGAPSPRVRMLVAQRTALPSDVFELLVADDNIQVVKGIAPHPALSANRLRALAARHGPSLFRRLATNPNCDPELLHNMACHATARRVYRAVAAHPNTRAETLLLCLGDDTARRWAAEHPNLPTDILIDLVNDPNLARHAAANPALPIEAMESLIAAYPRNLPES</sequence>
<keyword evidence="2" id="KW-1185">Reference proteome</keyword>
<evidence type="ECO:0000313" key="2">
    <source>
        <dbReference type="Proteomes" id="UP000215563"/>
    </source>
</evidence>
<dbReference type="Gene3D" id="1.25.10.10">
    <property type="entry name" value="Leucine-rich Repeat Variant"/>
    <property type="match status" value="2"/>
</dbReference>
<proteinExistence type="predicted"/>
<comment type="caution">
    <text evidence="1">The sequence shown here is derived from an EMBL/GenBank/DDBJ whole genome shotgun (WGS) entry which is preliminary data.</text>
</comment>
<name>A0A229RQG4_AMYAL</name>
<gene>
    <name evidence="1" type="ORF">CFP75_20775</name>
</gene>
<dbReference type="Proteomes" id="UP000215563">
    <property type="component" value="Unassembled WGS sequence"/>
</dbReference>
<dbReference type="InterPro" id="IPR016024">
    <property type="entry name" value="ARM-type_fold"/>
</dbReference>